<dbReference type="GO" id="GO:0016020">
    <property type="term" value="C:membrane"/>
    <property type="evidence" value="ECO:0007669"/>
    <property type="project" value="TreeGrafter"/>
</dbReference>
<accession>A0AAN7JXM4</accession>
<comment type="caution">
    <text evidence="2">The sequence shown here is derived from an EMBL/GenBank/DDBJ whole genome shotgun (WGS) entry which is preliminary data.</text>
</comment>
<keyword evidence="1" id="KW-1133">Transmembrane helix</keyword>
<dbReference type="AlphaFoldDB" id="A0AAN7JXM4"/>
<feature type="transmembrane region" description="Helical" evidence="1">
    <location>
        <begin position="168"/>
        <end position="191"/>
    </location>
</feature>
<proteinExistence type="predicted"/>
<evidence type="ECO:0000313" key="3">
    <source>
        <dbReference type="Proteomes" id="UP001345219"/>
    </source>
</evidence>
<keyword evidence="1" id="KW-0472">Membrane</keyword>
<reference evidence="2 3" key="1">
    <citation type="journal article" date="2023" name="Hortic Res">
        <title>Pangenome of water caltrop reveals structural variations and asymmetric subgenome divergence after allopolyploidization.</title>
        <authorList>
            <person name="Zhang X."/>
            <person name="Chen Y."/>
            <person name="Wang L."/>
            <person name="Yuan Y."/>
            <person name="Fang M."/>
            <person name="Shi L."/>
            <person name="Lu R."/>
            <person name="Comes H.P."/>
            <person name="Ma Y."/>
            <person name="Chen Y."/>
            <person name="Huang G."/>
            <person name="Zhou Y."/>
            <person name="Zheng Z."/>
            <person name="Qiu Y."/>
        </authorList>
    </citation>
    <scope>NUCLEOTIDE SEQUENCE [LARGE SCALE GENOMIC DNA]</scope>
    <source>
        <tissue evidence="2">Roots</tissue>
    </source>
</reference>
<protein>
    <submittedName>
        <fullName evidence="2">Uncharacterized protein</fullName>
    </submittedName>
</protein>
<dbReference type="PANTHER" id="PTHR10791">
    <property type="entry name" value="RAG1-ACTIVATING PROTEIN 1"/>
    <property type="match status" value="1"/>
</dbReference>
<evidence type="ECO:0000256" key="1">
    <source>
        <dbReference type="SAM" id="Phobius"/>
    </source>
</evidence>
<gene>
    <name evidence="2" type="ORF">SAY87_021821</name>
</gene>
<feature type="transmembrane region" description="Helical" evidence="1">
    <location>
        <begin position="16"/>
        <end position="35"/>
    </location>
</feature>
<dbReference type="PANTHER" id="PTHR10791:SF22">
    <property type="entry name" value="BIDIRECTIONAL SUGAR TRANSPORTER SWEET11"/>
    <property type="match status" value="1"/>
</dbReference>
<keyword evidence="3" id="KW-1185">Reference proteome</keyword>
<keyword evidence="1" id="KW-0812">Transmembrane</keyword>
<dbReference type="InterPro" id="IPR047664">
    <property type="entry name" value="SWEET"/>
</dbReference>
<sequence>MSSTLLLYYDSLKMDMLLISLHSFGCFTSVAYVGFTLPMHQETAGYGSPYYSIMSAFDLTVANSETSAGDERVGIYSHFSVDNTRETHMFTQTHRSKFSVGSAWRSPFMDLLLKLSKVIRTRNVHHLSFSMSALLTLGAFVSFCHGFLSNDFFITVSSNFSFALKTTPHYGILSDNIFIILQVFNILRFLLGIVQMRLYFSYRNSSAPIYWDAGSVGNDNSSEEISRSVPEEISTRVQAVEVDGSESASVNISMELALC</sequence>
<feature type="transmembrane region" description="Helical" evidence="1">
    <location>
        <begin position="127"/>
        <end position="148"/>
    </location>
</feature>
<dbReference type="Proteomes" id="UP001345219">
    <property type="component" value="Chromosome 16"/>
</dbReference>
<dbReference type="EMBL" id="JAXIOK010000016">
    <property type="protein sequence ID" value="KAK4753023.1"/>
    <property type="molecule type" value="Genomic_DNA"/>
</dbReference>
<evidence type="ECO:0000313" key="2">
    <source>
        <dbReference type="EMBL" id="KAK4753023.1"/>
    </source>
</evidence>
<dbReference type="GO" id="GO:0051119">
    <property type="term" value="F:sugar transmembrane transporter activity"/>
    <property type="evidence" value="ECO:0007669"/>
    <property type="project" value="InterPro"/>
</dbReference>
<name>A0AAN7JXM4_9MYRT</name>
<dbReference type="Gene3D" id="1.20.1280.290">
    <property type="match status" value="1"/>
</dbReference>
<organism evidence="2 3">
    <name type="scientific">Trapa incisa</name>
    <dbReference type="NCBI Taxonomy" id="236973"/>
    <lineage>
        <taxon>Eukaryota</taxon>
        <taxon>Viridiplantae</taxon>
        <taxon>Streptophyta</taxon>
        <taxon>Embryophyta</taxon>
        <taxon>Tracheophyta</taxon>
        <taxon>Spermatophyta</taxon>
        <taxon>Magnoliopsida</taxon>
        <taxon>eudicotyledons</taxon>
        <taxon>Gunneridae</taxon>
        <taxon>Pentapetalae</taxon>
        <taxon>rosids</taxon>
        <taxon>malvids</taxon>
        <taxon>Myrtales</taxon>
        <taxon>Lythraceae</taxon>
        <taxon>Trapa</taxon>
    </lineage>
</organism>